<dbReference type="PANTHER" id="PTHR48042:SF15">
    <property type="entry name" value="ABC TRANSPORTER G FAMILY MEMBER 13"/>
    <property type="match status" value="1"/>
</dbReference>
<dbReference type="InterPro" id="IPR017871">
    <property type="entry name" value="ABC_transporter-like_CS"/>
</dbReference>
<dbReference type="PROSITE" id="PS50893">
    <property type="entry name" value="ABC_TRANSPORTER_2"/>
    <property type="match status" value="1"/>
</dbReference>
<dbReference type="Pfam" id="PF00005">
    <property type="entry name" value="ABC_tran"/>
    <property type="match status" value="1"/>
</dbReference>
<dbReference type="GO" id="GO:0140359">
    <property type="term" value="F:ABC-type transporter activity"/>
    <property type="evidence" value="ECO:0007669"/>
    <property type="project" value="InterPro"/>
</dbReference>
<dbReference type="EMBL" id="RXIC02000019">
    <property type="protein sequence ID" value="KAB1227598.1"/>
    <property type="molecule type" value="Genomic_DNA"/>
</dbReference>
<keyword evidence="3" id="KW-0813">Transport</keyword>
<feature type="transmembrane region" description="Helical" evidence="11">
    <location>
        <begin position="516"/>
        <end position="537"/>
    </location>
</feature>
<feature type="transmembrane region" description="Helical" evidence="11">
    <location>
        <begin position="587"/>
        <end position="614"/>
    </location>
</feature>
<evidence type="ECO:0000256" key="7">
    <source>
        <dbReference type="ARBA" id="ARBA00022840"/>
    </source>
</evidence>
<dbReference type="PANTHER" id="PTHR48042">
    <property type="entry name" value="ABC TRANSPORTER G FAMILY MEMBER 11"/>
    <property type="match status" value="1"/>
</dbReference>
<dbReference type="Pfam" id="PF01061">
    <property type="entry name" value="ABC2_membrane"/>
    <property type="match status" value="1"/>
</dbReference>
<dbReference type="SUPFAM" id="SSF52540">
    <property type="entry name" value="P-loop containing nucleoside triphosphate hydrolases"/>
    <property type="match status" value="1"/>
</dbReference>
<evidence type="ECO:0000256" key="5">
    <source>
        <dbReference type="ARBA" id="ARBA00022692"/>
    </source>
</evidence>
<dbReference type="InterPro" id="IPR003439">
    <property type="entry name" value="ABC_transporter-like_ATP-bd"/>
</dbReference>
<keyword evidence="7" id="KW-0067">ATP-binding</keyword>
<evidence type="ECO:0000313" key="13">
    <source>
        <dbReference type="EMBL" id="KAB1227598.1"/>
    </source>
</evidence>
<feature type="compositionally biased region" description="Polar residues" evidence="10">
    <location>
        <begin position="842"/>
        <end position="855"/>
    </location>
</feature>
<sequence>MTVKDSLFGHNALCFRGQGQHFMFIIPSRLISERQNTISVIRGLLRKAFKPWQPRVPKHRKILTKLYVPPFSGRWPKIQIANYRQYWKITVQGQDPITILMSRSQSLSLQLQQENIKYSLTKGLQLQQYSMEVEQVIVDGGADQETGIMTSRDHEIRGMYLVWQDLNVVVPNSGNGHTRRLLDGLNGYAEPGRIMAIMGPSGSGKSTLLDSLAGRLSGNLVMTGNVLLNGKKRRLDFGVLAYVTQEDVLLGTLTARETLTYSAHLRFPSTMTKEEVDGVVEGTIQEMGLQDCADRPIGNWHLRGISGGEKKRLSIALEILTRPGLLFLDEPTSGLDSASAFFVVQTLRSIARDGRTVICSIHQPSSEVFALFDDLFLLSGGQTVYFGAAKGAIEFFDKEGFPCPSRRNPSDHFLRCINSDFDVVTMSLLESHRICEIQDTSDPLMNFAAVEIKAKLVDKYRYSEYATWARTRIREISTIEGLAVERKCGSQAKWWKQLSTLTRRSFVNMSRDVGYYWLRILIYVALSFCVGTVFFDVGKNYTSILARGACGGFISGFMTFMSIGGFPSFLEEMKVFYKERLSGHYGIAVYILSNFLSSFPFVAVMSIATGAITYYMVKFRPEFSHFLYICLDLTSSIAVVESSMMIIASLVPNFLMGLILGAGYIGIMMMTSGFFRLMPDLPKVFWRYPISYINYGAWALEKTSFLQITSEFLHPTAFVDPAMQHKFSMHHNTLDQKGAYKNDMVGLEFDSFVPGGPKLKGEVILSSILGVQPNQSKWWDLVAVIVILISCRLLFFVILKFKEKASPCLQTLRTKRITQTLSKRPSFRKTPPFPSKRHQPLHSLSSQEGLNSPMY</sequence>
<dbReference type="SMART" id="SM00382">
    <property type="entry name" value="AAA"/>
    <property type="match status" value="1"/>
</dbReference>
<evidence type="ECO:0000256" key="6">
    <source>
        <dbReference type="ARBA" id="ARBA00022741"/>
    </source>
</evidence>
<feature type="transmembrane region" description="Helical" evidence="11">
    <location>
        <begin position="544"/>
        <end position="567"/>
    </location>
</feature>
<feature type="domain" description="ABC transporter" evidence="12">
    <location>
        <begin position="161"/>
        <end position="405"/>
    </location>
</feature>
<evidence type="ECO:0000256" key="11">
    <source>
        <dbReference type="SAM" id="Phobius"/>
    </source>
</evidence>
<keyword evidence="4" id="KW-0597">Phosphoprotein</keyword>
<keyword evidence="8 11" id="KW-1133">Transmembrane helix</keyword>
<evidence type="ECO:0000256" key="4">
    <source>
        <dbReference type="ARBA" id="ARBA00022553"/>
    </source>
</evidence>
<evidence type="ECO:0000256" key="10">
    <source>
        <dbReference type="SAM" id="MobiDB-lite"/>
    </source>
</evidence>
<comment type="subcellular location">
    <subcellularLocation>
        <location evidence="1">Membrane</location>
        <topology evidence="1">Multi-pass membrane protein</topology>
    </subcellularLocation>
</comment>
<reference evidence="13 14" key="1">
    <citation type="journal article" date="2019" name="Plant Biotechnol. J.">
        <title>The red bayberry genome and genetic basis of sex determination.</title>
        <authorList>
            <person name="Jia H.M."/>
            <person name="Jia H.J."/>
            <person name="Cai Q.L."/>
            <person name="Wang Y."/>
            <person name="Zhao H.B."/>
            <person name="Yang W.F."/>
            <person name="Wang G.Y."/>
            <person name="Li Y.H."/>
            <person name="Zhan D.L."/>
            <person name="Shen Y.T."/>
            <person name="Niu Q.F."/>
            <person name="Chang L."/>
            <person name="Qiu J."/>
            <person name="Zhao L."/>
            <person name="Xie H.B."/>
            <person name="Fu W.Y."/>
            <person name="Jin J."/>
            <person name="Li X.W."/>
            <person name="Jiao Y."/>
            <person name="Zhou C.C."/>
            <person name="Tu T."/>
            <person name="Chai C.Y."/>
            <person name="Gao J.L."/>
            <person name="Fan L.J."/>
            <person name="van de Weg E."/>
            <person name="Wang J.Y."/>
            <person name="Gao Z.S."/>
        </authorList>
    </citation>
    <scope>NUCLEOTIDE SEQUENCE [LARGE SCALE GENOMIC DNA]</scope>
    <source>
        <tissue evidence="13">Leaves</tissue>
    </source>
</reference>
<evidence type="ECO:0000256" key="1">
    <source>
        <dbReference type="ARBA" id="ARBA00004141"/>
    </source>
</evidence>
<dbReference type="InterPro" id="IPR003593">
    <property type="entry name" value="AAA+_ATPase"/>
</dbReference>
<evidence type="ECO:0000313" key="14">
    <source>
        <dbReference type="Proteomes" id="UP000516437"/>
    </source>
</evidence>
<gene>
    <name evidence="13" type="ORF">CJ030_MR1G017395</name>
</gene>
<keyword evidence="14" id="KW-1185">Reference proteome</keyword>
<dbReference type="InterPro" id="IPR027417">
    <property type="entry name" value="P-loop_NTPase"/>
</dbReference>
<evidence type="ECO:0000256" key="3">
    <source>
        <dbReference type="ARBA" id="ARBA00022448"/>
    </source>
</evidence>
<keyword evidence="6" id="KW-0547">Nucleotide-binding</keyword>
<dbReference type="OrthoDB" id="66620at2759"/>
<dbReference type="GO" id="GO:0016020">
    <property type="term" value="C:membrane"/>
    <property type="evidence" value="ECO:0007669"/>
    <property type="project" value="UniProtKB-SubCell"/>
</dbReference>
<dbReference type="GO" id="GO:0009651">
    <property type="term" value="P:response to salt stress"/>
    <property type="evidence" value="ECO:0007669"/>
    <property type="project" value="UniProtKB-ARBA"/>
</dbReference>
<dbReference type="InterPro" id="IPR013525">
    <property type="entry name" value="ABC2_TM"/>
</dbReference>
<dbReference type="Pfam" id="PF19055">
    <property type="entry name" value="ABC2_membrane_7"/>
    <property type="match status" value="1"/>
</dbReference>
<keyword evidence="5 11" id="KW-0812">Transmembrane</keyword>
<dbReference type="PROSITE" id="PS00211">
    <property type="entry name" value="ABC_TRANSPORTER_1"/>
    <property type="match status" value="1"/>
</dbReference>
<dbReference type="AlphaFoldDB" id="A0A6A1WV19"/>
<dbReference type="CDD" id="cd03213">
    <property type="entry name" value="ABCG_EPDR"/>
    <property type="match status" value="1"/>
</dbReference>
<dbReference type="GO" id="GO:0005524">
    <property type="term" value="F:ATP binding"/>
    <property type="evidence" value="ECO:0007669"/>
    <property type="project" value="UniProtKB-KW"/>
</dbReference>
<feature type="transmembrane region" description="Helical" evidence="11">
    <location>
        <begin position="778"/>
        <end position="799"/>
    </location>
</feature>
<evidence type="ECO:0000256" key="8">
    <source>
        <dbReference type="ARBA" id="ARBA00022989"/>
    </source>
</evidence>
<dbReference type="InterPro" id="IPR052215">
    <property type="entry name" value="Plant_ABCG"/>
</dbReference>
<dbReference type="FunFam" id="3.40.50.300:FF:000504">
    <property type="entry name" value="ABC transporter G family member 11"/>
    <property type="match status" value="1"/>
</dbReference>
<comment type="caution">
    <text evidence="13">The sequence shown here is derived from an EMBL/GenBank/DDBJ whole genome shotgun (WGS) entry which is preliminary data.</text>
</comment>
<evidence type="ECO:0000256" key="2">
    <source>
        <dbReference type="ARBA" id="ARBA00005814"/>
    </source>
</evidence>
<feature type="region of interest" description="Disordered" evidence="10">
    <location>
        <begin position="820"/>
        <end position="855"/>
    </location>
</feature>
<dbReference type="GO" id="GO:0016887">
    <property type="term" value="F:ATP hydrolysis activity"/>
    <property type="evidence" value="ECO:0007669"/>
    <property type="project" value="InterPro"/>
</dbReference>
<evidence type="ECO:0000256" key="9">
    <source>
        <dbReference type="ARBA" id="ARBA00023136"/>
    </source>
</evidence>
<protein>
    <submittedName>
        <fullName evidence="13">ABC transporter G family member 15</fullName>
    </submittedName>
</protein>
<dbReference type="InterPro" id="IPR043926">
    <property type="entry name" value="ABCG_dom"/>
</dbReference>
<dbReference type="Gene3D" id="3.40.50.300">
    <property type="entry name" value="P-loop containing nucleotide triphosphate hydrolases"/>
    <property type="match status" value="1"/>
</dbReference>
<proteinExistence type="inferred from homology"/>
<accession>A0A6A1WV19</accession>
<evidence type="ECO:0000259" key="12">
    <source>
        <dbReference type="PROSITE" id="PS50893"/>
    </source>
</evidence>
<organism evidence="13 14">
    <name type="scientific">Morella rubra</name>
    <name type="common">Chinese bayberry</name>
    <dbReference type="NCBI Taxonomy" id="262757"/>
    <lineage>
        <taxon>Eukaryota</taxon>
        <taxon>Viridiplantae</taxon>
        <taxon>Streptophyta</taxon>
        <taxon>Embryophyta</taxon>
        <taxon>Tracheophyta</taxon>
        <taxon>Spermatophyta</taxon>
        <taxon>Magnoliopsida</taxon>
        <taxon>eudicotyledons</taxon>
        <taxon>Gunneridae</taxon>
        <taxon>Pentapetalae</taxon>
        <taxon>rosids</taxon>
        <taxon>fabids</taxon>
        <taxon>Fagales</taxon>
        <taxon>Myricaceae</taxon>
        <taxon>Morella</taxon>
    </lineage>
</organism>
<dbReference type="Proteomes" id="UP000516437">
    <property type="component" value="Chromosome 1"/>
</dbReference>
<keyword evidence="9 11" id="KW-0472">Membrane</keyword>
<name>A0A6A1WV19_9ROSI</name>
<comment type="similarity">
    <text evidence="2">Belongs to the ABC transporter superfamily. ABCG family. Eye pigment precursor importer (TC 3.A.1.204) subfamily.</text>
</comment>
<feature type="transmembrane region" description="Helical" evidence="11">
    <location>
        <begin position="654"/>
        <end position="677"/>
    </location>
</feature>